<dbReference type="InterPro" id="IPR037894">
    <property type="entry name" value="CS_DYX1C1"/>
</dbReference>
<comment type="subcellular location">
    <subcellularLocation>
        <location evidence="2">Cell projection</location>
        <location evidence="2">Neuron projection</location>
    </subcellularLocation>
    <subcellularLocation>
        <location evidence="9">Dynein axonemal particle</location>
    </subcellularLocation>
    <subcellularLocation>
        <location evidence="1">Nucleus</location>
    </subcellularLocation>
</comment>
<dbReference type="InterPro" id="IPR011990">
    <property type="entry name" value="TPR-like_helical_dom_sf"/>
</dbReference>
<evidence type="ECO:0000256" key="8">
    <source>
        <dbReference type="ARBA" id="ARBA00023273"/>
    </source>
</evidence>
<evidence type="ECO:0000313" key="13">
    <source>
        <dbReference type="Proteomes" id="UP000694388"/>
    </source>
</evidence>
<proteinExistence type="predicted"/>
<dbReference type="OMA" id="ELAAWHF"/>
<reference evidence="12" key="2">
    <citation type="submission" date="2025-09" db="UniProtKB">
        <authorList>
            <consortium name="Ensembl"/>
        </authorList>
    </citation>
    <scope>IDENTIFICATION</scope>
</reference>
<dbReference type="GeneTree" id="ENSGT00390000004930"/>
<keyword evidence="8" id="KW-0966">Cell projection</keyword>
<evidence type="ECO:0000256" key="2">
    <source>
        <dbReference type="ARBA" id="ARBA00004487"/>
    </source>
</evidence>
<feature type="domain" description="CS" evidence="11">
    <location>
        <begin position="56"/>
        <end position="140"/>
    </location>
</feature>
<evidence type="ECO:0000256" key="3">
    <source>
        <dbReference type="ARBA" id="ARBA00022490"/>
    </source>
</evidence>
<dbReference type="SUPFAM" id="SSF48452">
    <property type="entry name" value="TPR-like"/>
    <property type="match status" value="1"/>
</dbReference>
<dbReference type="GO" id="GO:0003341">
    <property type="term" value="P:cilium movement"/>
    <property type="evidence" value="ECO:0007669"/>
    <property type="project" value="InterPro"/>
</dbReference>
<dbReference type="AlphaFoldDB" id="A0A8C4PYG3"/>
<dbReference type="Gene3D" id="1.25.40.10">
    <property type="entry name" value="Tetratricopeptide repeat domain"/>
    <property type="match status" value="1"/>
</dbReference>
<dbReference type="GO" id="GO:0120293">
    <property type="term" value="C:dynein axonemal particle"/>
    <property type="evidence" value="ECO:0007669"/>
    <property type="project" value="UniProtKB-SubCell"/>
</dbReference>
<evidence type="ECO:0000256" key="4">
    <source>
        <dbReference type="ARBA" id="ARBA00022737"/>
    </source>
</evidence>
<dbReference type="PROSITE" id="PS51203">
    <property type="entry name" value="CS"/>
    <property type="match status" value="1"/>
</dbReference>
<dbReference type="CDD" id="cd06469">
    <property type="entry name" value="p23_DYX1C1_like"/>
    <property type="match status" value="1"/>
</dbReference>
<sequence length="453" mass="51536">MRIICYRCNLRVPAGFSSIDSDFNCSNKPALLTALRTDIIYIYTSCVKRQRTKMPVSVTDFVWEQTNTKVCVTLPLKGIPSRSVDIVSMEHYLKVSYPPFLFETILFGKVDDTRSSAKLGNGVALLTLHKQESGLWPQLAIPESVDKASMCKFREEALVRSQERVKNEMEARAVQKRENQKYALDSMMKIEANGRQKIEDFKKNERRKVTEDIEHWKEAQHQVEAEGKKEEQVGDTQLPPAILHGQSAVTAKKALKSQKAIPTFRALPQKSQIIFEQKGCTPPPRPTSTISITFTPRVFPTALRESRVAEEEEWLKKQAEAQRIEDINDLELSNDEKDPKWLKEKGNKLFSSGCFQAAINAYTLAIRLNNKNHVLYSNRAACHLKLRNFHKAIEDSTRALDLLVPAVDVNAIARAKAYVRRGTAFCELQLFVEGNISSSINIQFHYPCRCKCE</sequence>
<keyword evidence="5" id="KW-0802">TPR repeat</keyword>
<dbReference type="Gene3D" id="2.60.40.790">
    <property type="match status" value="1"/>
</dbReference>
<dbReference type="GO" id="GO:0043005">
    <property type="term" value="C:neuron projection"/>
    <property type="evidence" value="ECO:0007669"/>
    <property type="project" value="UniProtKB-SubCell"/>
</dbReference>
<dbReference type="SUPFAM" id="SSF49764">
    <property type="entry name" value="HSP20-like chaperones"/>
    <property type="match status" value="1"/>
</dbReference>
<dbReference type="Proteomes" id="UP000694388">
    <property type="component" value="Unplaced"/>
</dbReference>
<keyword evidence="3" id="KW-0963">Cytoplasm</keyword>
<keyword evidence="6" id="KW-0524">Neurogenesis</keyword>
<reference evidence="12" key="1">
    <citation type="submission" date="2025-08" db="UniProtKB">
        <authorList>
            <consortium name="Ensembl"/>
        </authorList>
    </citation>
    <scope>IDENTIFICATION</scope>
</reference>
<dbReference type="PANTHER" id="PTHR46492">
    <property type="entry name" value="DYNEIN ASSEMBLY FACTOR 4, AXONEMAL"/>
    <property type="match status" value="1"/>
</dbReference>
<dbReference type="GO" id="GO:0005634">
    <property type="term" value="C:nucleus"/>
    <property type="evidence" value="ECO:0007669"/>
    <property type="project" value="UniProtKB-SubCell"/>
</dbReference>
<dbReference type="InterPro" id="IPR019734">
    <property type="entry name" value="TPR_rpt"/>
</dbReference>
<dbReference type="InterPro" id="IPR052004">
    <property type="entry name" value="Dynein_assembly_factor_4"/>
</dbReference>
<dbReference type="Pfam" id="PF04969">
    <property type="entry name" value="CS"/>
    <property type="match status" value="1"/>
</dbReference>
<dbReference type="Ensembl" id="ENSEBUT00000005348.1">
    <property type="protein sequence ID" value="ENSEBUP00000004910.1"/>
    <property type="gene ID" value="ENSEBUG00000003400.1"/>
</dbReference>
<evidence type="ECO:0000256" key="7">
    <source>
        <dbReference type="ARBA" id="ARBA00023242"/>
    </source>
</evidence>
<dbReference type="InterPro" id="IPR007052">
    <property type="entry name" value="CS_dom"/>
</dbReference>
<evidence type="ECO:0000259" key="11">
    <source>
        <dbReference type="PROSITE" id="PS51203"/>
    </source>
</evidence>
<evidence type="ECO:0000256" key="10">
    <source>
        <dbReference type="ARBA" id="ARBA00024430"/>
    </source>
</evidence>
<organism evidence="12 13">
    <name type="scientific">Eptatretus burgeri</name>
    <name type="common">Inshore hagfish</name>
    <dbReference type="NCBI Taxonomy" id="7764"/>
    <lineage>
        <taxon>Eukaryota</taxon>
        <taxon>Metazoa</taxon>
        <taxon>Chordata</taxon>
        <taxon>Craniata</taxon>
        <taxon>Vertebrata</taxon>
        <taxon>Cyclostomata</taxon>
        <taxon>Myxini</taxon>
        <taxon>Myxiniformes</taxon>
        <taxon>Myxinidae</taxon>
        <taxon>Eptatretinae</taxon>
        <taxon>Eptatretus</taxon>
    </lineage>
</organism>
<dbReference type="SMART" id="SM00028">
    <property type="entry name" value="TPR"/>
    <property type="match status" value="2"/>
</dbReference>
<keyword evidence="13" id="KW-1185">Reference proteome</keyword>
<protein>
    <recommendedName>
        <fullName evidence="10">Dynein axonemal assembly factor 4</fullName>
    </recommendedName>
</protein>
<keyword evidence="7" id="KW-0539">Nucleus</keyword>
<evidence type="ECO:0000256" key="9">
    <source>
        <dbReference type="ARBA" id="ARBA00024190"/>
    </source>
</evidence>
<evidence type="ECO:0000256" key="6">
    <source>
        <dbReference type="ARBA" id="ARBA00022902"/>
    </source>
</evidence>
<evidence type="ECO:0000313" key="12">
    <source>
        <dbReference type="Ensembl" id="ENSEBUP00000004910.1"/>
    </source>
</evidence>
<dbReference type="GO" id="GO:0007399">
    <property type="term" value="P:nervous system development"/>
    <property type="evidence" value="ECO:0007669"/>
    <property type="project" value="UniProtKB-KW"/>
</dbReference>
<keyword evidence="4" id="KW-0677">Repeat</keyword>
<dbReference type="GO" id="GO:0036158">
    <property type="term" value="P:outer dynein arm assembly"/>
    <property type="evidence" value="ECO:0007669"/>
    <property type="project" value="TreeGrafter"/>
</dbReference>
<accession>A0A8C4PYG3</accession>
<evidence type="ECO:0000256" key="1">
    <source>
        <dbReference type="ARBA" id="ARBA00004123"/>
    </source>
</evidence>
<dbReference type="InterPro" id="IPR008978">
    <property type="entry name" value="HSP20-like_chaperone"/>
</dbReference>
<dbReference type="GO" id="GO:0036159">
    <property type="term" value="P:inner dynein arm assembly"/>
    <property type="evidence" value="ECO:0007669"/>
    <property type="project" value="TreeGrafter"/>
</dbReference>
<evidence type="ECO:0000256" key="5">
    <source>
        <dbReference type="ARBA" id="ARBA00022803"/>
    </source>
</evidence>
<dbReference type="PANTHER" id="PTHR46492:SF1">
    <property type="entry name" value="DYNEIN AXONEMAL ASSEMBLY FACTOR 4"/>
    <property type="match status" value="1"/>
</dbReference>
<name>A0A8C4PYG3_EPTBU</name>